<evidence type="ECO:0000256" key="3">
    <source>
        <dbReference type="SAM" id="SignalP"/>
    </source>
</evidence>
<dbReference type="PANTHER" id="PTHR46560">
    <property type="entry name" value="CYPHER, ISOFORM B"/>
    <property type="match status" value="1"/>
</dbReference>
<evidence type="ECO:0000313" key="5">
    <source>
        <dbReference type="EMBL" id="CAD5221827.1"/>
    </source>
</evidence>
<evidence type="ECO:0000256" key="1">
    <source>
        <dbReference type="ARBA" id="ARBA00023157"/>
    </source>
</evidence>
<feature type="signal peptide" evidence="3">
    <location>
        <begin position="1"/>
        <end position="19"/>
    </location>
</feature>
<keyword evidence="1" id="KW-1015">Disulfide bond</keyword>
<dbReference type="InterPro" id="IPR055355">
    <property type="entry name" value="ZP-C"/>
</dbReference>
<dbReference type="Proteomes" id="UP000659654">
    <property type="component" value="Unassembled WGS sequence"/>
</dbReference>
<dbReference type="SMART" id="SM00241">
    <property type="entry name" value="ZP"/>
    <property type="match status" value="1"/>
</dbReference>
<evidence type="ECO:0000313" key="6">
    <source>
        <dbReference type="EMBL" id="CAG9108847.1"/>
    </source>
</evidence>
<sequence length="491" mass="55711">MKFLRVTFLLYFVILQTLSQTYEIPTVTDVSAMCTADGITASIYFDRPFSGIIYSVGYANVHTCVYFNGFMSSSVLFSIPTRGCGTRVRRNTHEVLETVENRVYVQMDKLTQTFADKQYSFVCQQAYVSSIKLSNEIRRHPVKSQAFYQQPISPVRGFPRPPENLGASFNRPITPMIDRDWRLHDTTTHPSLWEHQLDQKKENIEDLDLINGRESHHLDDFEDNYVTSSTQTSTTSRSHPFTLPIMDATTVIPTFHNHVNKLPFSENSRLEAKQKTEDFEQISDHVIMEILSGNGPQSPHVDKAIEMGSVITLVTKGKKLQSNRNYNMFVHGCYATDQNNTVKVELIDLRGCSVHSSVIGNMKKTENEDGSVVYFFPLKAFKFPNDNDVFFFCSVDISDNLQFPEPCVNQKRKARSSIILPESEKRWYEFYIHKSVEVGPSEAPIQTVNGESEDGMPGMLIAAIFLVIALTVSTITVLAIAIRKYSNPTKS</sequence>
<evidence type="ECO:0000259" key="4">
    <source>
        <dbReference type="PROSITE" id="PS51034"/>
    </source>
</evidence>
<dbReference type="InterPro" id="IPR042235">
    <property type="entry name" value="ZP-C_dom"/>
</dbReference>
<keyword evidence="8" id="KW-1185">Reference proteome</keyword>
<dbReference type="OrthoDB" id="10068552at2759"/>
<dbReference type="InterPro" id="IPR001507">
    <property type="entry name" value="ZP_dom"/>
</dbReference>
<accession>A0A1I7SSX5</accession>
<dbReference type="EMBL" id="CAJFCV020000003">
    <property type="protein sequence ID" value="CAG9108847.1"/>
    <property type="molecule type" value="Genomic_DNA"/>
</dbReference>
<dbReference type="Proteomes" id="UP000095284">
    <property type="component" value="Unplaced"/>
</dbReference>
<dbReference type="PANTHER" id="PTHR46560:SF12">
    <property type="entry name" value="ZP DOMAIN-CONTAINING PROTEIN"/>
    <property type="match status" value="1"/>
</dbReference>
<dbReference type="Pfam" id="PF00100">
    <property type="entry name" value="Zona_pellucida"/>
    <property type="match status" value="1"/>
</dbReference>
<dbReference type="eggNOG" id="ENOG502S9D1">
    <property type="taxonomic scope" value="Eukaryota"/>
</dbReference>
<keyword evidence="2" id="KW-1133">Transmembrane helix</keyword>
<reference evidence="6" key="2">
    <citation type="submission" date="2020-08" db="EMBL/GenBank/DDBJ databases">
        <authorList>
            <person name="Kikuchi T."/>
        </authorList>
    </citation>
    <scope>NUCLEOTIDE SEQUENCE</scope>
    <source>
        <strain evidence="5">Ka4C1</strain>
    </source>
</reference>
<keyword evidence="2" id="KW-0812">Transmembrane</keyword>
<feature type="domain" description="ZP" evidence="4">
    <location>
        <begin position="33"/>
        <end position="414"/>
    </location>
</feature>
<evidence type="ECO:0000313" key="8">
    <source>
        <dbReference type="Proteomes" id="UP000659654"/>
    </source>
</evidence>
<feature type="transmembrane region" description="Helical" evidence="2">
    <location>
        <begin position="459"/>
        <end position="482"/>
    </location>
</feature>
<dbReference type="PROSITE" id="PS51034">
    <property type="entry name" value="ZP_2"/>
    <property type="match status" value="1"/>
</dbReference>
<evidence type="ECO:0000313" key="9">
    <source>
        <dbReference type="WBParaSite" id="BXY_1614300.1"/>
    </source>
</evidence>
<keyword evidence="2" id="KW-0472">Membrane</keyword>
<dbReference type="EMBL" id="CAJFDI010000003">
    <property type="protein sequence ID" value="CAD5221827.1"/>
    <property type="molecule type" value="Genomic_DNA"/>
</dbReference>
<keyword evidence="3" id="KW-0732">Signal</keyword>
<dbReference type="WBParaSite" id="BXY_1614300.1">
    <property type="protein sequence ID" value="BXY_1614300.1"/>
    <property type="gene ID" value="BXY_1614300"/>
</dbReference>
<dbReference type="Proteomes" id="UP000582659">
    <property type="component" value="Unassembled WGS sequence"/>
</dbReference>
<name>A0A1I7SSX5_BURXY</name>
<proteinExistence type="predicted"/>
<dbReference type="AlphaFoldDB" id="A0A1I7SSX5"/>
<evidence type="ECO:0000256" key="2">
    <source>
        <dbReference type="SAM" id="Phobius"/>
    </source>
</evidence>
<protein>
    <submittedName>
        <fullName evidence="5">(pine wood nematode) hypothetical protein</fullName>
    </submittedName>
    <submittedName>
        <fullName evidence="9">ZP domain-containing protein</fullName>
    </submittedName>
</protein>
<gene>
    <name evidence="5" type="ORF">BXYJ_LOCUS6872</name>
</gene>
<dbReference type="Gene3D" id="2.60.40.4100">
    <property type="entry name" value="Zona pellucida, ZP-C domain"/>
    <property type="match status" value="1"/>
</dbReference>
<feature type="chain" id="PRO_5035360272" evidence="3">
    <location>
        <begin position="20"/>
        <end position="491"/>
    </location>
</feature>
<evidence type="ECO:0000313" key="7">
    <source>
        <dbReference type="Proteomes" id="UP000095284"/>
    </source>
</evidence>
<reference evidence="9" key="1">
    <citation type="submission" date="2016-11" db="UniProtKB">
        <authorList>
            <consortium name="WormBaseParasite"/>
        </authorList>
    </citation>
    <scope>IDENTIFICATION</scope>
</reference>
<organism evidence="7 9">
    <name type="scientific">Bursaphelenchus xylophilus</name>
    <name type="common">Pinewood nematode worm</name>
    <name type="synonym">Aphelenchoides xylophilus</name>
    <dbReference type="NCBI Taxonomy" id="6326"/>
    <lineage>
        <taxon>Eukaryota</taxon>
        <taxon>Metazoa</taxon>
        <taxon>Ecdysozoa</taxon>
        <taxon>Nematoda</taxon>
        <taxon>Chromadorea</taxon>
        <taxon>Rhabditida</taxon>
        <taxon>Tylenchina</taxon>
        <taxon>Tylenchomorpha</taxon>
        <taxon>Aphelenchoidea</taxon>
        <taxon>Aphelenchoididae</taxon>
        <taxon>Bursaphelenchus</taxon>
    </lineage>
</organism>